<dbReference type="InterPro" id="IPR001789">
    <property type="entry name" value="Sig_transdc_resp-reg_receiver"/>
</dbReference>
<evidence type="ECO:0000259" key="12">
    <source>
        <dbReference type="PROSITE" id="PS51755"/>
    </source>
</evidence>
<dbReference type="SUPFAM" id="SSF46894">
    <property type="entry name" value="C-terminal effector domain of the bipartite response regulators"/>
    <property type="match status" value="1"/>
</dbReference>
<dbReference type="InterPro" id="IPR011006">
    <property type="entry name" value="CheY-like_superfamily"/>
</dbReference>
<feature type="domain" description="Response regulatory" evidence="11">
    <location>
        <begin position="14"/>
        <end position="127"/>
    </location>
</feature>
<evidence type="ECO:0000256" key="6">
    <source>
        <dbReference type="ARBA" id="ARBA00023125"/>
    </source>
</evidence>
<organism evidence="13 14">
    <name type="scientific">Croceicoccus marinus</name>
    <dbReference type="NCBI Taxonomy" id="450378"/>
    <lineage>
        <taxon>Bacteria</taxon>
        <taxon>Pseudomonadati</taxon>
        <taxon>Pseudomonadota</taxon>
        <taxon>Alphaproteobacteria</taxon>
        <taxon>Sphingomonadales</taxon>
        <taxon>Erythrobacteraceae</taxon>
        <taxon>Croceicoccus</taxon>
    </lineage>
</organism>
<dbReference type="InterPro" id="IPR039420">
    <property type="entry name" value="WalR-like"/>
</dbReference>
<name>A0A7G6VVS1_9SPHN</name>
<dbReference type="Gene3D" id="1.10.10.10">
    <property type="entry name" value="Winged helix-like DNA-binding domain superfamily/Winged helix DNA-binding domain"/>
    <property type="match status" value="1"/>
</dbReference>
<dbReference type="InterPro" id="IPR036388">
    <property type="entry name" value="WH-like_DNA-bd_sf"/>
</dbReference>
<keyword evidence="3 9" id="KW-0597">Phosphoprotein</keyword>
<dbReference type="SUPFAM" id="SSF52172">
    <property type="entry name" value="CheY-like"/>
    <property type="match status" value="1"/>
</dbReference>
<evidence type="ECO:0000256" key="2">
    <source>
        <dbReference type="ARBA" id="ARBA00022490"/>
    </source>
</evidence>
<evidence type="ECO:0000256" key="4">
    <source>
        <dbReference type="ARBA" id="ARBA00023012"/>
    </source>
</evidence>
<keyword evidence="4" id="KW-0902">Two-component regulatory system</keyword>
<dbReference type="GO" id="GO:0006355">
    <property type="term" value="P:regulation of DNA-templated transcription"/>
    <property type="evidence" value="ECO:0007669"/>
    <property type="project" value="InterPro"/>
</dbReference>
<gene>
    <name evidence="13" type="ORF">H4O24_03970</name>
</gene>
<evidence type="ECO:0000313" key="14">
    <source>
        <dbReference type="Proteomes" id="UP000515297"/>
    </source>
</evidence>
<evidence type="ECO:0000256" key="9">
    <source>
        <dbReference type="PROSITE-ProRule" id="PRU00169"/>
    </source>
</evidence>
<evidence type="ECO:0000259" key="11">
    <source>
        <dbReference type="PROSITE" id="PS50110"/>
    </source>
</evidence>
<dbReference type="CDD" id="cd00383">
    <property type="entry name" value="trans_reg_C"/>
    <property type="match status" value="1"/>
</dbReference>
<dbReference type="Gene3D" id="3.40.50.2300">
    <property type="match status" value="1"/>
</dbReference>
<dbReference type="Pfam" id="PF00486">
    <property type="entry name" value="Trans_reg_C"/>
    <property type="match status" value="1"/>
</dbReference>
<keyword evidence="7" id="KW-0804">Transcription</keyword>
<dbReference type="EMBL" id="CP060052">
    <property type="protein sequence ID" value="QNE05836.1"/>
    <property type="molecule type" value="Genomic_DNA"/>
</dbReference>
<evidence type="ECO:0000313" key="13">
    <source>
        <dbReference type="EMBL" id="QNE05836.1"/>
    </source>
</evidence>
<feature type="modified residue" description="4-aspartylphosphate" evidence="9">
    <location>
        <position position="63"/>
    </location>
</feature>
<protein>
    <recommendedName>
        <fullName evidence="8">Regulatory protein VirG</fullName>
    </recommendedName>
</protein>
<dbReference type="SMART" id="SM00862">
    <property type="entry name" value="Trans_reg_C"/>
    <property type="match status" value="1"/>
</dbReference>
<reference evidence="13 14" key="1">
    <citation type="submission" date="2020-08" db="EMBL/GenBank/DDBJ databases">
        <authorList>
            <person name="Liu G."/>
            <person name="Sun C."/>
        </authorList>
    </citation>
    <scope>NUCLEOTIDE SEQUENCE [LARGE SCALE GENOMIC DNA]</scope>
    <source>
        <strain evidence="13 14">OT19</strain>
    </source>
</reference>
<dbReference type="PANTHER" id="PTHR48111:SF4">
    <property type="entry name" value="DNA-BINDING DUAL TRANSCRIPTIONAL REGULATOR OMPR"/>
    <property type="match status" value="1"/>
</dbReference>
<keyword evidence="2" id="KW-0963">Cytoplasm</keyword>
<dbReference type="GO" id="GO:0032993">
    <property type="term" value="C:protein-DNA complex"/>
    <property type="evidence" value="ECO:0007669"/>
    <property type="project" value="TreeGrafter"/>
</dbReference>
<evidence type="ECO:0000256" key="3">
    <source>
        <dbReference type="ARBA" id="ARBA00022553"/>
    </source>
</evidence>
<comment type="subcellular location">
    <subcellularLocation>
        <location evidence="1">Cytoplasm</location>
    </subcellularLocation>
</comment>
<feature type="domain" description="OmpR/PhoB-type" evidence="12">
    <location>
        <begin position="140"/>
        <end position="240"/>
    </location>
</feature>
<dbReference type="Pfam" id="PF00072">
    <property type="entry name" value="Response_reg"/>
    <property type="match status" value="1"/>
</dbReference>
<dbReference type="AlphaFoldDB" id="A0A7G6VVS1"/>
<accession>A0A7G6VVS1</accession>
<evidence type="ECO:0000256" key="5">
    <source>
        <dbReference type="ARBA" id="ARBA00023015"/>
    </source>
</evidence>
<evidence type="ECO:0000256" key="8">
    <source>
        <dbReference type="ARBA" id="ARBA00067337"/>
    </source>
</evidence>
<dbReference type="InterPro" id="IPR016032">
    <property type="entry name" value="Sig_transdc_resp-reg_C-effctor"/>
</dbReference>
<dbReference type="GO" id="GO:0005829">
    <property type="term" value="C:cytosol"/>
    <property type="evidence" value="ECO:0007669"/>
    <property type="project" value="TreeGrafter"/>
</dbReference>
<dbReference type="PROSITE" id="PS50110">
    <property type="entry name" value="RESPONSE_REGULATORY"/>
    <property type="match status" value="1"/>
</dbReference>
<dbReference type="FunFam" id="1.10.10.10:FF:000099">
    <property type="entry name" value="Two-component system response regulator TorR"/>
    <property type="match status" value="1"/>
</dbReference>
<dbReference type="Gene3D" id="6.10.250.690">
    <property type="match status" value="1"/>
</dbReference>
<keyword evidence="6 10" id="KW-0238">DNA-binding</keyword>
<dbReference type="PROSITE" id="PS51755">
    <property type="entry name" value="OMPR_PHOB"/>
    <property type="match status" value="1"/>
</dbReference>
<evidence type="ECO:0000256" key="7">
    <source>
        <dbReference type="ARBA" id="ARBA00023163"/>
    </source>
</evidence>
<dbReference type="GO" id="GO:0000156">
    <property type="term" value="F:phosphorelay response regulator activity"/>
    <property type="evidence" value="ECO:0007669"/>
    <property type="project" value="TreeGrafter"/>
</dbReference>
<dbReference type="PANTHER" id="PTHR48111">
    <property type="entry name" value="REGULATOR OF RPOS"/>
    <property type="match status" value="1"/>
</dbReference>
<feature type="DNA-binding region" description="OmpR/PhoB-type" evidence="10">
    <location>
        <begin position="140"/>
        <end position="240"/>
    </location>
</feature>
<evidence type="ECO:0000256" key="1">
    <source>
        <dbReference type="ARBA" id="ARBA00004496"/>
    </source>
</evidence>
<dbReference type="GO" id="GO:0000976">
    <property type="term" value="F:transcription cis-regulatory region binding"/>
    <property type="evidence" value="ECO:0007669"/>
    <property type="project" value="TreeGrafter"/>
</dbReference>
<proteinExistence type="predicted"/>
<dbReference type="InterPro" id="IPR001867">
    <property type="entry name" value="OmpR/PhoB-type_DNA-bd"/>
</dbReference>
<sequence>MASAPQGIGSLPDRILLVDDEKALREPLAAYLGKQGFTVREAESAAKARSMLQDEPADLVLLDIMMPGEDGLSLCRHLVETRSLPVILLTARGEATDRIVGLEIGADDYVVKPFEPRELVARIRSVLRRSARAEAMPAIERDYMFEGWRLDPLKRRLTDPEGAVVAISSAEFRLLKAFLEHPRQVLDRDRLLDMVQGREAHLFDRSVDNAISRLRRKVEPDRTDPQLILTVRGGGYMLAADVTRHDPFSDEG</sequence>
<dbReference type="FunFam" id="3.40.50.2300:FF:000001">
    <property type="entry name" value="DNA-binding response regulator PhoB"/>
    <property type="match status" value="1"/>
</dbReference>
<evidence type="ECO:0000256" key="10">
    <source>
        <dbReference type="PROSITE-ProRule" id="PRU01091"/>
    </source>
</evidence>
<dbReference type="SMART" id="SM00448">
    <property type="entry name" value="REC"/>
    <property type="match status" value="1"/>
</dbReference>
<dbReference type="RefSeq" id="WP_185884891.1">
    <property type="nucleotide sequence ID" value="NZ_CP060052.1"/>
</dbReference>
<dbReference type="Proteomes" id="UP000515297">
    <property type="component" value="Chromosome"/>
</dbReference>
<keyword evidence="5" id="KW-0805">Transcription regulation</keyword>